<evidence type="ECO:0000256" key="7">
    <source>
        <dbReference type="ARBA" id="ARBA00022801"/>
    </source>
</evidence>
<evidence type="ECO:0000313" key="16">
    <source>
        <dbReference type="EMBL" id="ACN40930.1"/>
    </source>
</evidence>
<evidence type="ECO:0000256" key="4">
    <source>
        <dbReference type="ARBA" id="ARBA00012780"/>
    </source>
</evidence>
<dbReference type="Gene3D" id="3.20.20.80">
    <property type="entry name" value="Glycosidases"/>
    <property type="match status" value="1"/>
</dbReference>
<dbReference type="PANTHER" id="PTHR32227">
    <property type="entry name" value="GLUCAN ENDO-1,3-BETA-GLUCOSIDASE BG1-RELATED-RELATED"/>
    <property type="match status" value="1"/>
</dbReference>
<dbReference type="FunFam" id="1.20.58.1040:FF:000003">
    <property type="entry name" value="glucan endo-1,3-beta-glucosidase 7"/>
    <property type="match status" value="1"/>
</dbReference>
<dbReference type="SMART" id="SM00768">
    <property type="entry name" value="X8"/>
    <property type="match status" value="1"/>
</dbReference>
<accession>A9NUK8</accession>
<evidence type="ECO:0000256" key="2">
    <source>
        <dbReference type="ARBA" id="ARBA00004613"/>
    </source>
</evidence>
<dbReference type="PROSITE" id="PS00587">
    <property type="entry name" value="GLYCOSYL_HYDROL_F17"/>
    <property type="match status" value="1"/>
</dbReference>
<dbReference type="GO" id="GO:0005975">
    <property type="term" value="P:carbohydrate metabolic process"/>
    <property type="evidence" value="ECO:0007669"/>
    <property type="project" value="InterPro"/>
</dbReference>
<evidence type="ECO:0000256" key="11">
    <source>
        <dbReference type="RuleBase" id="RU004336"/>
    </source>
</evidence>
<dbReference type="Gene3D" id="1.20.58.1040">
    <property type="match status" value="1"/>
</dbReference>
<dbReference type="Pfam" id="PF07983">
    <property type="entry name" value="X8"/>
    <property type="match status" value="1"/>
</dbReference>
<evidence type="ECO:0000256" key="10">
    <source>
        <dbReference type="RuleBase" id="RU004335"/>
    </source>
</evidence>
<feature type="region of interest" description="Disordered" evidence="12">
    <location>
        <begin position="359"/>
        <end position="399"/>
    </location>
</feature>
<keyword evidence="6 13" id="KW-0732">Signal</keyword>
<evidence type="ECO:0000256" key="13">
    <source>
        <dbReference type="SAM" id="SignalP"/>
    </source>
</evidence>
<keyword evidence="8" id="KW-1015">Disulfide bond</keyword>
<reference evidence="15" key="1">
    <citation type="journal article" date="2008" name="BMC Genomics">
        <title>A conifer genomics resource of 200,000 spruce (Picea spp.) ESTs and 6,464 high-quality, sequence-finished full-length cDNAs for Sitka spruce (Picea sitchensis).</title>
        <authorList>
            <person name="Ralph S.G."/>
            <person name="Chun H.J."/>
            <person name="Kolosova N."/>
            <person name="Cooper D."/>
            <person name="Oddy C."/>
            <person name="Ritland C.E."/>
            <person name="Kirkpatrick R."/>
            <person name="Moore R."/>
            <person name="Barber S."/>
            <person name="Holt R.A."/>
            <person name="Jones S.J."/>
            <person name="Marra M.A."/>
            <person name="Douglas C.J."/>
            <person name="Ritland K."/>
            <person name="Bohlmann J."/>
        </authorList>
    </citation>
    <scope>NUCLEOTIDE SEQUENCE</scope>
    <source>
        <tissue evidence="15">Green portion of the leader tissue</tissue>
    </source>
</reference>
<dbReference type="EC" id="3.2.1.39" evidence="4"/>
<reference evidence="16" key="2">
    <citation type="submission" date="2009-02" db="EMBL/GenBank/DDBJ databases">
        <title>Full length sequence-verified cDNA sequences from Sitka spruce (Picea sitchensis).</title>
        <authorList>
            <person name="Reid K.E."/>
            <person name="Liao N."/>
            <person name="Ralph S."/>
            <person name="Kolosova N."/>
            <person name="Oddy C."/>
            <person name="Moore R."/>
            <person name="Mayo M."/>
            <person name="Wagner S."/>
            <person name="King J."/>
            <person name="Yanchuk A."/>
            <person name="Holt R."/>
            <person name="Jones S."/>
            <person name="Marra M."/>
            <person name="Ritland C.E."/>
            <person name="Ritland K."/>
            <person name="Bohlmann J."/>
        </authorList>
    </citation>
    <scope>NUCLEOTIDE SEQUENCE</scope>
    <source>
        <tissue evidence="16">Bark</tissue>
    </source>
</reference>
<evidence type="ECO:0000259" key="14">
    <source>
        <dbReference type="SMART" id="SM00768"/>
    </source>
</evidence>
<dbReference type="GO" id="GO:0005576">
    <property type="term" value="C:extracellular region"/>
    <property type="evidence" value="ECO:0007669"/>
    <property type="project" value="UniProtKB-SubCell"/>
</dbReference>
<evidence type="ECO:0000256" key="5">
    <source>
        <dbReference type="ARBA" id="ARBA00022525"/>
    </source>
</evidence>
<keyword evidence="7 11" id="KW-0378">Hydrolase</keyword>
<feature type="signal peptide" evidence="13">
    <location>
        <begin position="1"/>
        <end position="26"/>
    </location>
</feature>
<comment type="catalytic activity">
    <reaction evidence="1">
        <text>Hydrolysis of (1-&gt;3)-beta-D-glucosidic linkages in (1-&gt;3)-beta-D-glucans.</text>
        <dbReference type="EC" id="3.2.1.39"/>
    </reaction>
</comment>
<sequence>MEMRVKAVTIMILLPVILYCIPCGESGGRGRSLVQRSPALGVDYGKTADNLPPPSAVAKMVQNTTISKLRLYEADPAILQAFANTGIGLVVGIGNDQIPSLSQLTVAQNWIKNNIVPFVPATDIIGILVGNEVLFTGDGALISQLLPALQNLHTALVGVSLDQQIKVSTPHSMALLSSSVPPSAGRFSESFDMKSLLDFLQKIGAPLMINPYPYFAYKSNPTDQTLAYSLFKPNPGFYDTNTGLTYTNMFDAQLDAVYSAMKYLGYTGIDIVVAETGWPSVGDPTEAGASLQNAIAYNGNLIKHVTSMAGTPLRPNRYIHTYIFSLFNEDLKSGPTSERNYGLFKADMTMAYDVGLLQSPSAGPSPAPRTGGPVTATPPLAGGSVTSPPTRTGGPVTAPPTGKVWCITKPGADEKTLEANLNYACGQGIDCRPIQPGGPCYSPNTVACHAAYAMNAYYQAAGRNSWNCDFAQTGTLTSTDPSYGGCVYQTV</sequence>
<evidence type="ECO:0000256" key="3">
    <source>
        <dbReference type="ARBA" id="ARBA00008773"/>
    </source>
</evidence>
<proteinExistence type="evidence at transcript level"/>
<dbReference type="SUPFAM" id="SSF51445">
    <property type="entry name" value="(Trans)glycosidases"/>
    <property type="match status" value="1"/>
</dbReference>
<dbReference type="FunFam" id="3.20.20.80:FF:000005">
    <property type="entry name" value="Glucan endo-1,3-beta-glucosidase 14"/>
    <property type="match status" value="1"/>
</dbReference>
<protein>
    <recommendedName>
        <fullName evidence="4">glucan endo-1,3-beta-D-glucosidase</fullName>
        <ecNumber evidence="4">3.2.1.39</ecNumber>
    </recommendedName>
</protein>
<dbReference type="CAZy" id="GH17">
    <property type="family name" value="Glycoside Hydrolase Family 17"/>
</dbReference>
<evidence type="ECO:0000256" key="12">
    <source>
        <dbReference type="SAM" id="MobiDB-lite"/>
    </source>
</evidence>
<feature type="domain" description="X8" evidence="14">
    <location>
        <begin position="404"/>
        <end position="488"/>
    </location>
</feature>
<dbReference type="EMBL" id="EF085011">
    <property type="protein sequence ID" value="ABK24319.1"/>
    <property type="molecule type" value="mRNA"/>
</dbReference>
<dbReference type="InterPro" id="IPR000490">
    <property type="entry name" value="Glyco_hydro_17"/>
</dbReference>
<name>A9NUK8_PICSI</name>
<evidence type="ECO:0000256" key="9">
    <source>
        <dbReference type="ARBA" id="ARBA00023295"/>
    </source>
</evidence>
<evidence type="ECO:0000256" key="1">
    <source>
        <dbReference type="ARBA" id="ARBA00000382"/>
    </source>
</evidence>
<dbReference type="InterPro" id="IPR017853">
    <property type="entry name" value="GH"/>
</dbReference>
<comment type="subcellular location">
    <subcellularLocation>
        <location evidence="2">Secreted</location>
    </subcellularLocation>
</comment>
<feature type="chain" id="PRO_5010821365" description="glucan endo-1,3-beta-D-glucosidase" evidence="13">
    <location>
        <begin position="27"/>
        <end position="491"/>
    </location>
</feature>
<evidence type="ECO:0000256" key="8">
    <source>
        <dbReference type="ARBA" id="ARBA00023157"/>
    </source>
</evidence>
<dbReference type="CAZy" id="CBM43">
    <property type="family name" value="Carbohydrate-Binding Module Family 43"/>
</dbReference>
<dbReference type="GO" id="GO:0042973">
    <property type="term" value="F:glucan endo-1,3-beta-D-glucosidase activity"/>
    <property type="evidence" value="ECO:0007669"/>
    <property type="project" value="UniProtKB-EC"/>
</dbReference>
<dbReference type="EMBL" id="BT071471">
    <property type="protein sequence ID" value="ACN40930.1"/>
    <property type="molecule type" value="mRNA"/>
</dbReference>
<organism evidence="15">
    <name type="scientific">Picea sitchensis</name>
    <name type="common">Sitka spruce</name>
    <name type="synonym">Pinus sitchensis</name>
    <dbReference type="NCBI Taxonomy" id="3332"/>
    <lineage>
        <taxon>Eukaryota</taxon>
        <taxon>Viridiplantae</taxon>
        <taxon>Streptophyta</taxon>
        <taxon>Embryophyta</taxon>
        <taxon>Tracheophyta</taxon>
        <taxon>Spermatophyta</taxon>
        <taxon>Pinopsida</taxon>
        <taxon>Pinidae</taxon>
        <taxon>Conifers I</taxon>
        <taxon>Pinales</taxon>
        <taxon>Pinaceae</taxon>
        <taxon>Picea</taxon>
    </lineage>
</organism>
<dbReference type="OMA" id="MRRIPMA"/>
<dbReference type="AlphaFoldDB" id="A9NUK8"/>
<keyword evidence="9 11" id="KW-0326">Glycosidase</keyword>
<dbReference type="Pfam" id="PF00332">
    <property type="entry name" value="Glyco_hydro_17"/>
    <property type="match status" value="1"/>
</dbReference>
<dbReference type="InterPro" id="IPR012946">
    <property type="entry name" value="X8"/>
</dbReference>
<keyword evidence="5" id="KW-0964">Secreted</keyword>
<dbReference type="InterPro" id="IPR044965">
    <property type="entry name" value="Glyco_hydro_17_plant"/>
</dbReference>
<evidence type="ECO:0000313" key="15">
    <source>
        <dbReference type="EMBL" id="ABK24319.1"/>
    </source>
</evidence>
<evidence type="ECO:0000256" key="6">
    <source>
        <dbReference type="ARBA" id="ARBA00022729"/>
    </source>
</evidence>
<comment type="similarity">
    <text evidence="3 10">Belongs to the glycosyl hydrolase 17 family.</text>
</comment>